<evidence type="ECO:0000256" key="1">
    <source>
        <dbReference type="SAM" id="MobiDB-lite"/>
    </source>
</evidence>
<comment type="caution">
    <text evidence="2">The sequence shown here is derived from an EMBL/GenBank/DDBJ whole genome shotgun (WGS) entry which is preliminary data.</text>
</comment>
<evidence type="ECO:0000313" key="3">
    <source>
        <dbReference type="Proteomes" id="UP000550714"/>
    </source>
</evidence>
<evidence type="ECO:0008006" key="4">
    <source>
        <dbReference type="Google" id="ProtNLM"/>
    </source>
</evidence>
<proteinExistence type="predicted"/>
<keyword evidence="3" id="KW-1185">Reference proteome</keyword>
<protein>
    <recommendedName>
        <fullName evidence="4">Aldehyde dehydrogenase domain-containing protein</fullName>
    </recommendedName>
</protein>
<dbReference type="Proteomes" id="UP000550714">
    <property type="component" value="Unassembled WGS sequence"/>
</dbReference>
<dbReference type="InterPro" id="IPR016162">
    <property type="entry name" value="Ald_DH_N"/>
</dbReference>
<evidence type="ECO:0000313" key="2">
    <source>
        <dbReference type="EMBL" id="MBB3050491.1"/>
    </source>
</evidence>
<feature type="region of interest" description="Disordered" evidence="1">
    <location>
        <begin position="45"/>
        <end position="65"/>
    </location>
</feature>
<sequence length="65" mass="7160">MTWSQHHGGPWPATTDALHTSVGASAIRRFLRPVTYQDVPDELLPEELRDGNPLGIPRRVDGAVT</sequence>
<dbReference type="RefSeq" id="WP_246381365.1">
    <property type="nucleotide sequence ID" value="NZ_JACHWU010000001.1"/>
</dbReference>
<dbReference type="GO" id="GO:0016491">
    <property type="term" value="F:oxidoreductase activity"/>
    <property type="evidence" value="ECO:0007669"/>
    <property type="project" value="InterPro"/>
</dbReference>
<gene>
    <name evidence="2" type="ORF">FHS23_001486</name>
</gene>
<dbReference type="AlphaFoldDB" id="A0A839RXJ1"/>
<organism evidence="2 3">
    <name type="scientific">Prauserella isguenensis</name>
    <dbReference type="NCBI Taxonomy" id="1470180"/>
    <lineage>
        <taxon>Bacteria</taxon>
        <taxon>Bacillati</taxon>
        <taxon>Actinomycetota</taxon>
        <taxon>Actinomycetes</taxon>
        <taxon>Pseudonocardiales</taxon>
        <taxon>Pseudonocardiaceae</taxon>
        <taxon>Prauserella</taxon>
    </lineage>
</organism>
<name>A0A839RXJ1_9PSEU</name>
<dbReference type="Gene3D" id="3.40.605.10">
    <property type="entry name" value="Aldehyde Dehydrogenase, Chain A, domain 1"/>
    <property type="match status" value="1"/>
</dbReference>
<dbReference type="EMBL" id="JACHWU010000001">
    <property type="protein sequence ID" value="MBB3050491.1"/>
    <property type="molecule type" value="Genomic_DNA"/>
</dbReference>
<reference evidence="2 3" key="1">
    <citation type="submission" date="2020-08" db="EMBL/GenBank/DDBJ databases">
        <title>Genomic Encyclopedia of Type Strains, Phase III (KMG-III): the genomes of soil and plant-associated and newly described type strains.</title>
        <authorList>
            <person name="Whitman W."/>
        </authorList>
    </citation>
    <scope>NUCLEOTIDE SEQUENCE [LARGE SCALE GENOMIC DNA]</scope>
    <source>
        <strain evidence="2 3">CECT 8577</strain>
    </source>
</reference>
<accession>A0A839RXJ1</accession>